<comment type="cofactor">
    <cofactor evidence="2 18">
        <name>NAD(+)</name>
        <dbReference type="ChEBI" id="CHEBI:57540"/>
    </cofactor>
</comment>
<comment type="pathway">
    <text evidence="5 18">Metabolic intermediate biosynthesis; chorismate biosynthesis; chorismate from D-erythrose 4-phosphate and phosphoenolpyruvate: step 2/7.</text>
</comment>
<keyword evidence="17 18" id="KW-0170">Cobalt</keyword>
<dbReference type="InterPro" id="IPR050071">
    <property type="entry name" value="Dehydroquinate_synthase"/>
</dbReference>
<dbReference type="Proteomes" id="UP000628775">
    <property type="component" value="Unassembled WGS sequence"/>
</dbReference>
<dbReference type="InterPro" id="IPR030963">
    <property type="entry name" value="DHQ_synth_fam"/>
</dbReference>
<dbReference type="SUPFAM" id="SSF56796">
    <property type="entry name" value="Dehydroquinate synthase-like"/>
    <property type="match status" value="1"/>
</dbReference>
<comment type="similarity">
    <text evidence="6 18">Belongs to the sugar phosphate cyclases superfamily. Dehydroquinate synthase family.</text>
</comment>
<feature type="binding site" evidence="18">
    <location>
        <position position="148"/>
    </location>
    <ligand>
        <name>NAD(+)</name>
        <dbReference type="ChEBI" id="CHEBI:57540"/>
    </ligand>
</feature>
<accession>A0A8J2VUK2</accession>
<comment type="caution">
    <text evidence="21">The sequence shown here is derived from an EMBL/GenBank/DDBJ whole genome shotgun (WGS) entry which is preliminary data.</text>
</comment>
<dbReference type="Gene3D" id="1.20.1090.10">
    <property type="entry name" value="Dehydroquinate synthase-like - alpha domain"/>
    <property type="match status" value="1"/>
</dbReference>
<gene>
    <name evidence="18 21" type="primary">aroB</name>
    <name evidence="21" type="ORF">GCM10011391_16980</name>
</gene>
<dbReference type="EC" id="4.2.3.4" evidence="7 18"/>
<comment type="function">
    <text evidence="18">Catalyzes the conversion of 3-deoxy-D-arabino-heptulosonate 7-phosphate (DAHP) to dehydroquinate (DHQ).</text>
</comment>
<dbReference type="PANTHER" id="PTHR43622:SF7">
    <property type="entry name" value="3-DEHYDROQUINATE SYNTHASE, CHLOROPLASTIC"/>
    <property type="match status" value="1"/>
</dbReference>
<dbReference type="CDD" id="cd08195">
    <property type="entry name" value="DHQS"/>
    <property type="match status" value="1"/>
</dbReference>
<evidence type="ECO:0000256" key="15">
    <source>
        <dbReference type="ARBA" id="ARBA00023141"/>
    </source>
</evidence>
<evidence type="ECO:0000256" key="17">
    <source>
        <dbReference type="ARBA" id="ARBA00023285"/>
    </source>
</evidence>
<dbReference type="GO" id="GO:0008652">
    <property type="term" value="P:amino acid biosynthetic process"/>
    <property type="evidence" value="ECO:0007669"/>
    <property type="project" value="UniProtKB-KW"/>
</dbReference>
<dbReference type="GO" id="GO:0046872">
    <property type="term" value="F:metal ion binding"/>
    <property type="evidence" value="ECO:0007669"/>
    <property type="project" value="UniProtKB-KW"/>
</dbReference>
<keyword evidence="9 18" id="KW-0963">Cytoplasm</keyword>
<organism evidence="21 22">
    <name type="scientific">Pullulanibacillus camelliae</name>
    <dbReference type="NCBI Taxonomy" id="1707096"/>
    <lineage>
        <taxon>Bacteria</taxon>
        <taxon>Bacillati</taxon>
        <taxon>Bacillota</taxon>
        <taxon>Bacilli</taxon>
        <taxon>Bacillales</taxon>
        <taxon>Sporolactobacillaceae</taxon>
        <taxon>Pullulanibacillus</taxon>
    </lineage>
</organism>
<evidence type="ECO:0000256" key="16">
    <source>
        <dbReference type="ARBA" id="ARBA00023239"/>
    </source>
</evidence>
<evidence type="ECO:0000313" key="21">
    <source>
        <dbReference type="EMBL" id="GGE38789.1"/>
    </source>
</evidence>
<dbReference type="FunFam" id="3.40.50.1970:FF:000007">
    <property type="entry name" value="Pentafunctional AROM polypeptide"/>
    <property type="match status" value="1"/>
</dbReference>
<evidence type="ECO:0000256" key="4">
    <source>
        <dbReference type="ARBA" id="ARBA00004496"/>
    </source>
</evidence>
<dbReference type="Gene3D" id="3.40.50.1970">
    <property type="match status" value="1"/>
</dbReference>
<comment type="catalytic activity">
    <reaction evidence="1 18">
        <text>7-phospho-2-dehydro-3-deoxy-D-arabino-heptonate = 3-dehydroquinate + phosphate</text>
        <dbReference type="Rhea" id="RHEA:21968"/>
        <dbReference type="ChEBI" id="CHEBI:32364"/>
        <dbReference type="ChEBI" id="CHEBI:43474"/>
        <dbReference type="ChEBI" id="CHEBI:58394"/>
        <dbReference type="EC" id="4.2.3.4"/>
    </reaction>
</comment>
<feature type="domain" description="3-dehydroquinate synthase N-terminal" evidence="19">
    <location>
        <begin position="65"/>
        <end position="176"/>
    </location>
</feature>
<dbReference type="RefSeq" id="WP_188692135.1">
    <property type="nucleotide sequence ID" value="NZ_BMIR01000006.1"/>
</dbReference>
<feature type="binding site" evidence="18">
    <location>
        <begin position="127"/>
        <end position="128"/>
    </location>
    <ligand>
        <name>NAD(+)</name>
        <dbReference type="ChEBI" id="CHEBI:57540"/>
    </ligand>
</feature>
<reference evidence="21" key="1">
    <citation type="journal article" date="2014" name="Int. J. Syst. Evol. Microbiol.">
        <title>Complete genome sequence of Corynebacterium casei LMG S-19264T (=DSM 44701T), isolated from a smear-ripened cheese.</title>
        <authorList>
            <consortium name="US DOE Joint Genome Institute (JGI-PGF)"/>
            <person name="Walter F."/>
            <person name="Albersmeier A."/>
            <person name="Kalinowski J."/>
            <person name="Ruckert C."/>
        </authorList>
    </citation>
    <scope>NUCLEOTIDE SEQUENCE</scope>
    <source>
        <strain evidence="21">CGMCC 1.15371</strain>
    </source>
</reference>
<evidence type="ECO:0000256" key="14">
    <source>
        <dbReference type="ARBA" id="ARBA00023027"/>
    </source>
</evidence>
<feature type="binding site" evidence="18">
    <location>
        <position position="244"/>
    </location>
    <ligand>
        <name>Zn(2+)</name>
        <dbReference type="ChEBI" id="CHEBI:29105"/>
    </ligand>
</feature>
<reference evidence="21" key="2">
    <citation type="submission" date="2020-09" db="EMBL/GenBank/DDBJ databases">
        <authorList>
            <person name="Sun Q."/>
            <person name="Zhou Y."/>
        </authorList>
    </citation>
    <scope>NUCLEOTIDE SEQUENCE</scope>
    <source>
        <strain evidence="21">CGMCC 1.15371</strain>
    </source>
</reference>
<evidence type="ECO:0000313" key="22">
    <source>
        <dbReference type="Proteomes" id="UP000628775"/>
    </source>
</evidence>
<dbReference type="InterPro" id="IPR030960">
    <property type="entry name" value="DHQS/DOIS_N"/>
</dbReference>
<dbReference type="InterPro" id="IPR016037">
    <property type="entry name" value="DHQ_synth_AroB"/>
</dbReference>
<evidence type="ECO:0000256" key="3">
    <source>
        <dbReference type="ARBA" id="ARBA00001947"/>
    </source>
</evidence>
<evidence type="ECO:0000256" key="10">
    <source>
        <dbReference type="ARBA" id="ARBA00022605"/>
    </source>
</evidence>
<dbReference type="GO" id="GO:0000166">
    <property type="term" value="F:nucleotide binding"/>
    <property type="evidence" value="ECO:0007669"/>
    <property type="project" value="UniProtKB-KW"/>
</dbReference>
<evidence type="ECO:0000259" key="20">
    <source>
        <dbReference type="Pfam" id="PF24621"/>
    </source>
</evidence>
<dbReference type="AlphaFoldDB" id="A0A8J2VUK2"/>
<evidence type="ECO:0000256" key="8">
    <source>
        <dbReference type="ARBA" id="ARBA00017684"/>
    </source>
</evidence>
<keyword evidence="15 18" id="KW-0057">Aromatic amino acid biosynthesis</keyword>
<dbReference type="Pfam" id="PF01761">
    <property type="entry name" value="DHQ_synthase"/>
    <property type="match status" value="1"/>
</dbReference>
<dbReference type="NCBIfam" id="TIGR01357">
    <property type="entry name" value="aroB"/>
    <property type="match status" value="1"/>
</dbReference>
<evidence type="ECO:0000256" key="6">
    <source>
        <dbReference type="ARBA" id="ARBA00005412"/>
    </source>
</evidence>
<dbReference type="GO" id="GO:0009423">
    <property type="term" value="P:chorismate biosynthetic process"/>
    <property type="evidence" value="ECO:0007669"/>
    <property type="project" value="UniProtKB-UniRule"/>
</dbReference>
<dbReference type="HAMAP" id="MF_00110">
    <property type="entry name" value="DHQ_synthase"/>
    <property type="match status" value="1"/>
</dbReference>
<keyword evidence="22" id="KW-1185">Reference proteome</keyword>
<keyword evidence="11 18" id="KW-0479">Metal-binding</keyword>
<feature type="binding site" evidence="18">
    <location>
        <position position="139"/>
    </location>
    <ligand>
        <name>NAD(+)</name>
        <dbReference type="ChEBI" id="CHEBI:57540"/>
    </ligand>
</feature>
<evidence type="ECO:0000259" key="19">
    <source>
        <dbReference type="Pfam" id="PF01761"/>
    </source>
</evidence>
<feature type="binding site" evidence="18">
    <location>
        <begin position="166"/>
        <end position="169"/>
    </location>
    <ligand>
        <name>NAD(+)</name>
        <dbReference type="ChEBI" id="CHEBI:57540"/>
    </ligand>
</feature>
<keyword evidence="16 18" id="KW-0456">Lyase</keyword>
<keyword evidence="12 18" id="KW-0547">Nucleotide-binding</keyword>
<feature type="binding site" evidence="18">
    <location>
        <position position="261"/>
    </location>
    <ligand>
        <name>Zn(2+)</name>
        <dbReference type="ChEBI" id="CHEBI:29105"/>
    </ligand>
</feature>
<dbReference type="EMBL" id="BMIR01000006">
    <property type="protein sequence ID" value="GGE38789.1"/>
    <property type="molecule type" value="Genomic_DNA"/>
</dbReference>
<keyword evidence="13 18" id="KW-0862">Zinc</keyword>
<keyword evidence="10 18" id="KW-0028">Amino-acid biosynthesis</keyword>
<feature type="binding site" evidence="18">
    <location>
        <position position="181"/>
    </location>
    <ligand>
        <name>Zn(2+)</name>
        <dbReference type="ChEBI" id="CHEBI:29105"/>
    </ligand>
</feature>
<evidence type="ECO:0000256" key="18">
    <source>
        <dbReference type="HAMAP-Rule" id="MF_00110"/>
    </source>
</evidence>
<name>A0A8J2VUK2_9BACL</name>
<evidence type="ECO:0000256" key="1">
    <source>
        <dbReference type="ARBA" id="ARBA00001393"/>
    </source>
</evidence>
<evidence type="ECO:0000256" key="9">
    <source>
        <dbReference type="ARBA" id="ARBA00022490"/>
    </source>
</evidence>
<dbReference type="UniPathway" id="UPA00053">
    <property type="reaction ID" value="UER00085"/>
</dbReference>
<evidence type="ECO:0000256" key="12">
    <source>
        <dbReference type="ARBA" id="ARBA00022741"/>
    </source>
</evidence>
<feature type="domain" description="3-dehydroquinate synthase C-terminal" evidence="20">
    <location>
        <begin position="178"/>
        <end position="320"/>
    </location>
</feature>
<dbReference type="GO" id="GO:0003856">
    <property type="term" value="F:3-dehydroquinate synthase activity"/>
    <property type="evidence" value="ECO:0007669"/>
    <property type="project" value="UniProtKB-UniRule"/>
</dbReference>
<comment type="caution">
    <text evidence="18">Lacks conserved residue(s) required for the propagation of feature annotation.</text>
</comment>
<evidence type="ECO:0000256" key="11">
    <source>
        <dbReference type="ARBA" id="ARBA00022723"/>
    </source>
</evidence>
<proteinExistence type="inferred from homology"/>
<feature type="binding site" evidence="18">
    <location>
        <begin position="103"/>
        <end position="107"/>
    </location>
    <ligand>
        <name>NAD(+)</name>
        <dbReference type="ChEBI" id="CHEBI:57540"/>
    </ligand>
</feature>
<dbReference type="PIRSF" id="PIRSF001455">
    <property type="entry name" value="DHQ_synth"/>
    <property type="match status" value="1"/>
</dbReference>
<comment type="cofactor">
    <cofactor evidence="3">
        <name>Zn(2+)</name>
        <dbReference type="ChEBI" id="CHEBI:29105"/>
    </cofactor>
</comment>
<dbReference type="GO" id="GO:0005737">
    <property type="term" value="C:cytoplasm"/>
    <property type="evidence" value="ECO:0007669"/>
    <property type="project" value="UniProtKB-SubCell"/>
</dbReference>
<evidence type="ECO:0000256" key="13">
    <source>
        <dbReference type="ARBA" id="ARBA00022833"/>
    </source>
</evidence>
<dbReference type="GO" id="GO:0009073">
    <property type="term" value="P:aromatic amino acid family biosynthetic process"/>
    <property type="evidence" value="ECO:0007669"/>
    <property type="project" value="UniProtKB-KW"/>
</dbReference>
<evidence type="ECO:0000256" key="7">
    <source>
        <dbReference type="ARBA" id="ARBA00013031"/>
    </source>
</evidence>
<dbReference type="InterPro" id="IPR056179">
    <property type="entry name" value="DHQS_C"/>
</dbReference>
<comment type="subcellular location">
    <subcellularLocation>
        <location evidence="4 18">Cytoplasm</location>
    </subcellularLocation>
</comment>
<evidence type="ECO:0000256" key="2">
    <source>
        <dbReference type="ARBA" id="ARBA00001911"/>
    </source>
</evidence>
<comment type="cofactor">
    <cofactor evidence="18">
        <name>Co(2+)</name>
        <dbReference type="ChEBI" id="CHEBI:48828"/>
    </cofactor>
    <cofactor evidence="18">
        <name>Zn(2+)</name>
        <dbReference type="ChEBI" id="CHEBI:29105"/>
    </cofactor>
    <text evidence="18">Binds 1 divalent metal cation per subunit. Can use either Co(2+) or Zn(2+).</text>
</comment>
<dbReference type="PANTHER" id="PTHR43622">
    <property type="entry name" value="3-DEHYDROQUINATE SYNTHASE"/>
    <property type="match status" value="1"/>
</dbReference>
<keyword evidence="14 18" id="KW-0520">NAD</keyword>
<sequence>MERLDIQTPHKNYPVIIGDGLRFKLTEFLSKSYSAYVIITDDHVAPLYLEDVKTALSFSTNVFDFVVPAGETAKSFATYKRLIDDIVALNLDRKSCVIALGGGVIGDLAGFVAATFLRGVAFIQMPTTLLSHDSSIGGKVGINHEHGKNLIGAFYHPEAVLYDTECLKTLPASEWRSGLAEVVKHAIIDSPELYHRMRQEIPTFDAIDLHTFAPLLKAAMAVKANVVANDELEAGMRKFLNFGHTLGHAIEKESGYGVLSHGEAVAIGMIFALRLSERIYHIALPVAEIIAWFKRLSLPIAIPKGLTSQQLLERMKYDKKRADGHIVFVLLKAIGEPEVTPVEDAVISNLLAEFING</sequence>
<evidence type="ECO:0000256" key="5">
    <source>
        <dbReference type="ARBA" id="ARBA00004661"/>
    </source>
</evidence>
<dbReference type="Pfam" id="PF24621">
    <property type="entry name" value="DHQS_C"/>
    <property type="match status" value="1"/>
</dbReference>
<protein>
    <recommendedName>
        <fullName evidence="8 18">3-dehydroquinate synthase</fullName>
        <shortName evidence="18">DHQS</shortName>
        <ecNumber evidence="7 18">4.2.3.4</ecNumber>
    </recommendedName>
</protein>